<dbReference type="AlphaFoldDB" id="I7MB31"/>
<dbReference type="GeneID" id="7842089"/>
<feature type="transmembrane region" description="Helical" evidence="2">
    <location>
        <begin position="34"/>
        <end position="53"/>
    </location>
</feature>
<proteinExistence type="predicted"/>
<protein>
    <submittedName>
        <fullName evidence="3">Transmembrane protein, putative</fullName>
    </submittedName>
</protein>
<evidence type="ECO:0000256" key="2">
    <source>
        <dbReference type="SAM" id="Phobius"/>
    </source>
</evidence>
<keyword evidence="2" id="KW-1133">Transmembrane helix</keyword>
<feature type="compositionally biased region" description="Low complexity" evidence="1">
    <location>
        <begin position="378"/>
        <end position="387"/>
    </location>
</feature>
<keyword evidence="2" id="KW-0472">Membrane</keyword>
<feature type="region of interest" description="Disordered" evidence="1">
    <location>
        <begin position="486"/>
        <end position="507"/>
    </location>
</feature>
<sequence>MLTKELLEFFKNLDIFSESIQFNASKQQLKKRTIFGSILTVIIAILTSIYFFYQSYLYFDGQMEPTVRQQGLVSDEIDMQLNSDMFAFGFYSVLEGKTLIQLEEEQNKIYKVFLGYYITSNNNKFEIIPLNIVKCQNPQLKGYFCIDFNQNPDLKLTNVADFSRLFSYLTVLAYNCQETDKYKTTVPDNCADQQSQDQVNLNYYLYYKIKTSYFNTSSQIVQDQYKLMQSLSMYNQYIYQELQMQKAITQVKKGFLIQQQETYSYLNSFDSQTTNYSRSQFIQDTSLKMLSEIMIRLDESIIYNNIQYPIFTQVLALCNSVLALLLILGYFCRKMAQSFIRRDIFFILLQNLFLGTYLKAINCNKIFNFNQPIQQQQIHENQQTQTESEQEQEQESQHNILPQCLTPKSCQIVFQQLLTSYSEKKENDFIKEDYEQKQPNEILEQKIQDKKQNLKLNRVETVQNSFNLKKQLRVFVPNAQKNELSYQQKQNVQQDGSNNIANKDQSTTQRNQNIFKKVNQLNQPDINKSQIKNINLIKKQTNQNLKILNDISIQQRLEKIIFTNRLFNRKGFLKSVGFDQDVQDQLEKSIDDSLDFFKFYKEILFLKKAVMILLSKEQLAALNIVGIAIEKIKPNQGNTATSNLSDEININHLQEQFKVFQSKELQLEQINLFLSRCESRQNLDIIDYRILSSILLNQSN</sequence>
<feature type="transmembrane region" description="Helical" evidence="2">
    <location>
        <begin position="344"/>
        <end position="361"/>
    </location>
</feature>
<dbReference type="KEGG" id="tet:TTHERM_00647490"/>
<dbReference type="RefSeq" id="XP_001027458.2">
    <property type="nucleotide sequence ID" value="XM_001027458.2"/>
</dbReference>
<feature type="transmembrane region" description="Helical" evidence="2">
    <location>
        <begin position="310"/>
        <end position="332"/>
    </location>
</feature>
<keyword evidence="4" id="KW-1185">Reference proteome</keyword>
<name>I7MB31_TETTS</name>
<evidence type="ECO:0000313" key="3">
    <source>
        <dbReference type="EMBL" id="EAS07216.2"/>
    </source>
</evidence>
<evidence type="ECO:0000256" key="1">
    <source>
        <dbReference type="SAM" id="MobiDB-lite"/>
    </source>
</evidence>
<dbReference type="Proteomes" id="UP000009168">
    <property type="component" value="Unassembled WGS sequence"/>
</dbReference>
<evidence type="ECO:0000313" key="4">
    <source>
        <dbReference type="Proteomes" id="UP000009168"/>
    </source>
</evidence>
<dbReference type="EMBL" id="GG662245">
    <property type="protein sequence ID" value="EAS07216.2"/>
    <property type="molecule type" value="Genomic_DNA"/>
</dbReference>
<feature type="region of interest" description="Disordered" evidence="1">
    <location>
        <begin position="378"/>
        <end position="398"/>
    </location>
</feature>
<organism evidence="3 4">
    <name type="scientific">Tetrahymena thermophila (strain SB210)</name>
    <dbReference type="NCBI Taxonomy" id="312017"/>
    <lineage>
        <taxon>Eukaryota</taxon>
        <taxon>Sar</taxon>
        <taxon>Alveolata</taxon>
        <taxon>Ciliophora</taxon>
        <taxon>Intramacronucleata</taxon>
        <taxon>Oligohymenophorea</taxon>
        <taxon>Hymenostomatida</taxon>
        <taxon>Tetrahymenina</taxon>
        <taxon>Tetrahymenidae</taxon>
        <taxon>Tetrahymena</taxon>
    </lineage>
</organism>
<keyword evidence="2 3" id="KW-0812">Transmembrane</keyword>
<reference evidence="4" key="1">
    <citation type="journal article" date="2006" name="PLoS Biol.">
        <title>Macronuclear genome sequence of the ciliate Tetrahymena thermophila, a model eukaryote.</title>
        <authorList>
            <person name="Eisen J.A."/>
            <person name="Coyne R.S."/>
            <person name="Wu M."/>
            <person name="Wu D."/>
            <person name="Thiagarajan M."/>
            <person name="Wortman J.R."/>
            <person name="Badger J.H."/>
            <person name="Ren Q."/>
            <person name="Amedeo P."/>
            <person name="Jones K.M."/>
            <person name="Tallon L.J."/>
            <person name="Delcher A.L."/>
            <person name="Salzberg S.L."/>
            <person name="Silva J.C."/>
            <person name="Haas B.J."/>
            <person name="Majoros W.H."/>
            <person name="Farzad M."/>
            <person name="Carlton J.M."/>
            <person name="Smith R.K. Jr."/>
            <person name="Garg J."/>
            <person name="Pearlman R.E."/>
            <person name="Karrer K.M."/>
            <person name="Sun L."/>
            <person name="Manning G."/>
            <person name="Elde N.C."/>
            <person name="Turkewitz A.P."/>
            <person name="Asai D.J."/>
            <person name="Wilkes D.E."/>
            <person name="Wang Y."/>
            <person name="Cai H."/>
            <person name="Collins K."/>
            <person name="Stewart B.A."/>
            <person name="Lee S.R."/>
            <person name="Wilamowska K."/>
            <person name="Weinberg Z."/>
            <person name="Ruzzo W.L."/>
            <person name="Wloga D."/>
            <person name="Gaertig J."/>
            <person name="Frankel J."/>
            <person name="Tsao C.-C."/>
            <person name="Gorovsky M.A."/>
            <person name="Keeling P.J."/>
            <person name="Waller R.F."/>
            <person name="Patron N.J."/>
            <person name="Cherry J.M."/>
            <person name="Stover N.A."/>
            <person name="Krieger C.J."/>
            <person name="del Toro C."/>
            <person name="Ryder H.F."/>
            <person name="Williamson S.C."/>
            <person name="Barbeau R.A."/>
            <person name="Hamilton E.P."/>
            <person name="Orias E."/>
        </authorList>
    </citation>
    <scope>NUCLEOTIDE SEQUENCE [LARGE SCALE GENOMIC DNA]</scope>
    <source>
        <strain evidence="4">SB210</strain>
    </source>
</reference>
<accession>I7MB31</accession>
<dbReference type="InParanoid" id="I7MB31"/>
<gene>
    <name evidence="3" type="ORF">TTHERM_00647490</name>
</gene>